<dbReference type="NCBIfam" id="TIGR02913">
    <property type="entry name" value="HAF_rpt"/>
    <property type="match status" value="3"/>
</dbReference>
<reference evidence="1 2" key="1">
    <citation type="submission" date="2019-02" db="EMBL/GenBank/DDBJ databases">
        <title>Dyella amyloliquefaciens sp. nov., isolated from forest soil.</title>
        <authorList>
            <person name="Gao Z.-H."/>
            <person name="Qiu L.-H."/>
        </authorList>
    </citation>
    <scope>NUCLEOTIDE SEQUENCE [LARGE SCALE GENOMIC DNA]</scope>
    <source>
        <strain evidence="1 2">KACC 12747</strain>
    </source>
</reference>
<accession>A0A4R0YUC7</accession>
<gene>
    <name evidence="1" type="ORF">EZM97_14420</name>
</gene>
<protein>
    <recommendedName>
        <fullName evidence="3">DUF3466 family protein</fullName>
    </recommendedName>
</protein>
<evidence type="ECO:0000313" key="2">
    <source>
        <dbReference type="Proteomes" id="UP000291822"/>
    </source>
</evidence>
<name>A0A4R0YUC7_9GAMM</name>
<dbReference type="AlphaFoldDB" id="A0A4R0YUC7"/>
<dbReference type="Proteomes" id="UP000291822">
    <property type="component" value="Unassembled WGS sequence"/>
</dbReference>
<organism evidence="1 2">
    <name type="scientific">Dyella soli</name>
    <dbReference type="NCBI Taxonomy" id="522319"/>
    <lineage>
        <taxon>Bacteria</taxon>
        <taxon>Pseudomonadati</taxon>
        <taxon>Pseudomonadota</taxon>
        <taxon>Gammaproteobacteria</taxon>
        <taxon>Lysobacterales</taxon>
        <taxon>Rhodanobacteraceae</taxon>
        <taxon>Dyella</taxon>
    </lineage>
</organism>
<dbReference type="InterPro" id="IPR014262">
    <property type="entry name" value="HAF_rpt"/>
</dbReference>
<proteinExistence type="predicted"/>
<dbReference type="EMBL" id="SJTG01000002">
    <property type="protein sequence ID" value="TCI10112.1"/>
    <property type="molecule type" value="Genomic_DNA"/>
</dbReference>
<evidence type="ECO:0008006" key="3">
    <source>
        <dbReference type="Google" id="ProtNLM"/>
    </source>
</evidence>
<evidence type="ECO:0000313" key="1">
    <source>
        <dbReference type="EMBL" id="TCI10112.1"/>
    </source>
</evidence>
<comment type="caution">
    <text evidence="1">The sequence shown here is derived from an EMBL/GenBank/DDBJ whole genome shotgun (WGS) entry which is preliminary data.</text>
</comment>
<sequence>MLLIKPNPLAHTVAGILLLATILPMQALGQSTRYRLVDIGTLGGANSIQTGPSEMVSIRGDAIAQAETTYPTPFGQNGVTNGGPVVHAVRWRDGKVTDLGVPAGIDAKRSASIPTWIDDSGLIAGLAENGSIDPLTGFAQVRAVLWAGQKSVDLGTLGGNASQAFSVNGLGQVVGVALNAKPDDFAQTMTFLPAATQARAFLWQNGVMFDLGTLGGNDAAAVTINQRGQVTGFSYTDATPNPVTGVPTIHPFLWDHGKMQDLGSLGGTQAYPGPLYIPGGSDTSGGVVLNGDGDVAGTSMMVGDTSWHAFRWSHGIMKDLGTLGGANSEAFAMNRQGNVVGRADFSPTNTHHHAFYWKRGAMIDLGSLPPCQNSTAFGINELNQVIGDTGACPGGGDGHSFISENGRPMVDLNDLILPGQALTVIGVAYINDRGEIGGLAQLPNGDLHAIVLIPAK</sequence>
<dbReference type="RefSeq" id="WP_131407816.1">
    <property type="nucleotide sequence ID" value="NZ_SJTG01000002.1"/>
</dbReference>
<keyword evidence="2" id="KW-1185">Reference proteome</keyword>